<proteinExistence type="predicted"/>
<protein>
    <submittedName>
        <fullName evidence="2">Uncharacterized protein</fullName>
    </submittedName>
</protein>
<evidence type="ECO:0000256" key="1">
    <source>
        <dbReference type="SAM" id="Phobius"/>
    </source>
</evidence>
<reference evidence="2 3" key="1">
    <citation type="submission" date="2013-02" db="EMBL/GenBank/DDBJ databases">
        <title>The Genome Sequence of Plasmodium falciparum NF54.</title>
        <authorList>
            <consortium name="The Broad Institute Genome Sequencing Platform"/>
            <consortium name="The Broad Institute Genome Sequencing Center for Infectious Disease"/>
            <person name="Neafsey D."/>
            <person name="Cheeseman I."/>
            <person name="Volkman S."/>
            <person name="Adams J."/>
            <person name="Walker B."/>
            <person name="Young S.K."/>
            <person name="Zeng Q."/>
            <person name="Gargeya S."/>
            <person name="Fitzgerald M."/>
            <person name="Haas B."/>
            <person name="Abouelleil A."/>
            <person name="Alvarado L."/>
            <person name="Arachchi H.M."/>
            <person name="Berlin A.M."/>
            <person name="Chapman S.B."/>
            <person name="Dewar J."/>
            <person name="Goldberg J."/>
            <person name="Griggs A."/>
            <person name="Gujja S."/>
            <person name="Hansen M."/>
            <person name="Howarth C."/>
            <person name="Imamovic A."/>
            <person name="Larimer J."/>
            <person name="McCowan C."/>
            <person name="Murphy C."/>
            <person name="Neiman D."/>
            <person name="Pearson M."/>
            <person name="Priest M."/>
            <person name="Roberts A."/>
            <person name="Saif S."/>
            <person name="Shea T."/>
            <person name="Sisk P."/>
            <person name="Sykes S."/>
            <person name="Wortman J."/>
            <person name="Nusbaum C."/>
            <person name="Birren B."/>
        </authorList>
    </citation>
    <scope>NUCLEOTIDE SEQUENCE [LARGE SCALE GENOMIC DNA]</scope>
    <source>
        <strain evidence="2 3">NF54</strain>
    </source>
</reference>
<accession>W7K235</accession>
<evidence type="ECO:0000313" key="2">
    <source>
        <dbReference type="EMBL" id="EWC87404.1"/>
    </source>
</evidence>
<evidence type="ECO:0000313" key="3">
    <source>
        <dbReference type="Proteomes" id="UP000030673"/>
    </source>
</evidence>
<keyword evidence="3" id="KW-1185">Reference proteome</keyword>
<gene>
    <name evidence="2" type="ORF">PFNF54_03815</name>
</gene>
<dbReference type="Proteomes" id="UP000030673">
    <property type="component" value="Unassembled WGS sequence"/>
</dbReference>
<feature type="transmembrane region" description="Helical" evidence="1">
    <location>
        <begin position="43"/>
        <end position="66"/>
    </location>
</feature>
<organism evidence="2 3">
    <name type="scientific">Plasmodium falciparum (isolate NF54)</name>
    <dbReference type="NCBI Taxonomy" id="5843"/>
    <lineage>
        <taxon>Eukaryota</taxon>
        <taxon>Sar</taxon>
        <taxon>Alveolata</taxon>
        <taxon>Apicomplexa</taxon>
        <taxon>Aconoidasida</taxon>
        <taxon>Haemosporida</taxon>
        <taxon>Plasmodiidae</taxon>
        <taxon>Plasmodium</taxon>
        <taxon>Plasmodium (Laverania)</taxon>
    </lineage>
</organism>
<sequence length="70" mass="8797">MYVQVSKWAISGMQKKKSEFSIKALFLLIRIIDERIIRKEETLFMYFIIIFYFIFLSFFYFSYIYYTYIH</sequence>
<keyword evidence="1" id="KW-0812">Transmembrane</keyword>
<dbReference type="AlphaFoldDB" id="W7K235"/>
<name>W7K235_PLAFO</name>
<dbReference type="EMBL" id="KE123843">
    <property type="protein sequence ID" value="EWC87404.1"/>
    <property type="molecule type" value="Genomic_DNA"/>
</dbReference>
<dbReference type="OMA" id="EETLFMY"/>
<keyword evidence="1" id="KW-1133">Transmembrane helix</keyword>
<keyword evidence="1" id="KW-0472">Membrane</keyword>